<comment type="caution">
    <text evidence="18">Lacks conserved residue(s) required for the propagation of feature annotation.</text>
</comment>
<dbReference type="SUPFAM" id="SSF52402">
    <property type="entry name" value="Adenine nucleotide alpha hydrolases-like"/>
    <property type="match status" value="1"/>
</dbReference>
<dbReference type="Pfam" id="PF22025">
    <property type="entry name" value="ThiI_fer"/>
    <property type="match status" value="1"/>
</dbReference>
<dbReference type="GO" id="GO:0005829">
    <property type="term" value="C:cytosol"/>
    <property type="evidence" value="ECO:0007669"/>
    <property type="project" value="TreeGrafter"/>
</dbReference>
<feature type="binding site" evidence="18">
    <location>
        <position position="270"/>
    </location>
    <ligand>
        <name>ATP</name>
        <dbReference type="ChEBI" id="CHEBI:30616"/>
    </ligand>
</feature>
<dbReference type="Pfam" id="PF02568">
    <property type="entry name" value="ThiI"/>
    <property type="match status" value="1"/>
</dbReference>
<dbReference type="InterPro" id="IPR004114">
    <property type="entry name" value="THUMP_dom"/>
</dbReference>
<dbReference type="GO" id="GO:0009229">
    <property type="term" value="P:thiamine diphosphate biosynthetic process"/>
    <property type="evidence" value="ECO:0007669"/>
    <property type="project" value="UniProtKB-UniRule"/>
</dbReference>
<comment type="catalytic activity">
    <reaction evidence="9 18">
        <text>[ThiI sulfur-carrier protein]-S-sulfanyl-L-cysteine + a uridine in tRNA + 2 reduced [2Fe-2S]-[ferredoxin] + ATP + H(+) = [ThiI sulfur-carrier protein]-L-cysteine + a 4-thiouridine in tRNA + 2 oxidized [2Fe-2S]-[ferredoxin] + AMP + diphosphate</text>
        <dbReference type="Rhea" id="RHEA:24176"/>
        <dbReference type="Rhea" id="RHEA-COMP:10000"/>
        <dbReference type="Rhea" id="RHEA-COMP:10001"/>
        <dbReference type="Rhea" id="RHEA-COMP:13337"/>
        <dbReference type="Rhea" id="RHEA-COMP:13338"/>
        <dbReference type="Rhea" id="RHEA-COMP:13339"/>
        <dbReference type="Rhea" id="RHEA-COMP:13340"/>
        <dbReference type="ChEBI" id="CHEBI:15378"/>
        <dbReference type="ChEBI" id="CHEBI:29950"/>
        <dbReference type="ChEBI" id="CHEBI:30616"/>
        <dbReference type="ChEBI" id="CHEBI:33019"/>
        <dbReference type="ChEBI" id="CHEBI:33737"/>
        <dbReference type="ChEBI" id="CHEBI:33738"/>
        <dbReference type="ChEBI" id="CHEBI:61963"/>
        <dbReference type="ChEBI" id="CHEBI:65315"/>
        <dbReference type="ChEBI" id="CHEBI:136798"/>
        <dbReference type="ChEBI" id="CHEBI:456215"/>
        <dbReference type="EC" id="2.8.1.4"/>
    </reaction>
</comment>
<keyword evidence="6 18" id="KW-0067">ATP-binding</keyword>
<evidence type="ECO:0000256" key="12">
    <source>
        <dbReference type="ARBA" id="ARBA00061472"/>
    </source>
</evidence>
<evidence type="ECO:0000256" key="18">
    <source>
        <dbReference type="HAMAP-Rule" id="MF_00021"/>
    </source>
</evidence>
<dbReference type="CDD" id="cd01712">
    <property type="entry name" value="PPase_ThiI"/>
    <property type="match status" value="1"/>
</dbReference>
<evidence type="ECO:0000313" key="21">
    <source>
        <dbReference type="Proteomes" id="UP000004221"/>
    </source>
</evidence>
<gene>
    <name evidence="18 20" type="primary">thiI</name>
    <name evidence="20" type="ORF">NITHO_6090002</name>
</gene>
<name>I4EMI7_9BACT</name>
<keyword evidence="2 18" id="KW-0963">Cytoplasm</keyword>
<evidence type="ECO:0000256" key="16">
    <source>
        <dbReference type="ARBA" id="ARBA00077849"/>
    </source>
</evidence>
<dbReference type="InterPro" id="IPR014729">
    <property type="entry name" value="Rossmann-like_a/b/a_fold"/>
</dbReference>
<evidence type="ECO:0000256" key="10">
    <source>
        <dbReference type="ARBA" id="ARBA00052330"/>
    </source>
</evidence>
<organism evidence="20 21">
    <name type="scientific">Nitrolancea hollandica Lb</name>
    <dbReference type="NCBI Taxonomy" id="1129897"/>
    <lineage>
        <taxon>Bacteria</taxon>
        <taxon>Pseudomonadati</taxon>
        <taxon>Thermomicrobiota</taxon>
        <taxon>Thermomicrobia</taxon>
        <taxon>Sphaerobacterales</taxon>
        <taxon>Sphaerobacterineae</taxon>
        <taxon>Sphaerobacteraceae</taxon>
        <taxon>Nitrolancea</taxon>
    </lineage>
</organism>
<evidence type="ECO:0000256" key="13">
    <source>
        <dbReference type="ARBA" id="ARBA00066827"/>
    </source>
</evidence>
<evidence type="ECO:0000256" key="8">
    <source>
        <dbReference type="ARBA" id="ARBA00022977"/>
    </source>
</evidence>
<evidence type="ECO:0000256" key="7">
    <source>
        <dbReference type="ARBA" id="ARBA00022884"/>
    </source>
</evidence>
<dbReference type="RefSeq" id="WP_008481211.1">
    <property type="nucleotide sequence ID" value="NZ_CAGS01000567.1"/>
</dbReference>
<dbReference type="InterPro" id="IPR003720">
    <property type="entry name" value="tRNA_STrfase"/>
</dbReference>
<dbReference type="FunFam" id="3.40.50.620:FF:000053">
    <property type="entry name" value="Probable tRNA sulfurtransferase"/>
    <property type="match status" value="1"/>
</dbReference>
<dbReference type="InterPro" id="IPR054173">
    <property type="entry name" value="ThiI_fer"/>
</dbReference>
<dbReference type="GO" id="GO:0009228">
    <property type="term" value="P:thiamine biosynthetic process"/>
    <property type="evidence" value="ECO:0007669"/>
    <property type="project" value="UniProtKB-KW"/>
</dbReference>
<keyword evidence="7 18" id="KW-0694">RNA-binding</keyword>
<dbReference type="Gene3D" id="3.30.2130.30">
    <property type="match status" value="1"/>
</dbReference>
<feature type="binding site" evidence="18">
    <location>
        <begin position="188"/>
        <end position="189"/>
    </location>
    <ligand>
        <name>ATP</name>
        <dbReference type="ChEBI" id="CHEBI:30616"/>
    </ligand>
</feature>
<evidence type="ECO:0000256" key="11">
    <source>
        <dbReference type="ARBA" id="ARBA00058382"/>
    </source>
</evidence>
<dbReference type="UniPathway" id="UPA00060"/>
<dbReference type="InterPro" id="IPR020536">
    <property type="entry name" value="ThiI_AANH"/>
</dbReference>
<dbReference type="EMBL" id="CAGS01000567">
    <property type="protein sequence ID" value="CCF85900.1"/>
    <property type="molecule type" value="Genomic_DNA"/>
</dbReference>
<evidence type="ECO:0000313" key="20">
    <source>
        <dbReference type="EMBL" id="CCF85900.1"/>
    </source>
</evidence>
<keyword evidence="8 18" id="KW-0784">Thiamine biosynthesis</keyword>
<evidence type="ECO:0000256" key="4">
    <source>
        <dbReference type="ARBA" id="ARBA00022679"/>
    </source>
</evidence>
<dbReference type="CDD" id="cd11716">
    <property type="entry name" value="THUMP_ThiI"/>
    <property type="match status" value="1"/>
</dbReference>
<keyword evidence="3 18" id="KW-0820">tRNA-binding</keyword>
<evidence type="ECO:0000256" key="5">
    <source>
        <dbReference type="ARBA" id="ARBA00022741"/>
    </source>
</evidence>
<dbReference type="GO" id="GO:0000049">
    <property type="term" value="F:tRNA binding"/>
    <property type="evidence" value="ECO:0007669"/>
    <property type="project" value="UniProtKB-UniRule"/>
</dbReference>
<evidence type="ECO:0000256" key="14">
    <source>
        <dbReference type="ARBA" id="ARBA00071867"/>
    </source>
</evidence>
<comment type="similarity">
    <text evidence="12 18">Belongs to the ThiI family.</text>
</comment>
<protein>
    <recommendedName>
        <fullName evidence="14 18">Probable tRNA sulfurtransferase</fullName>
        <ecNumber evidence="13 18">2.8.1.4</ecNumber>
    </recommendedName>
    <alternativeName>
        <fullName evidence="15 18">Sulfur carrier protein ThiS sulfurtransferase</fullName>
    </alternativeName>
    <alternativeName>
        <fullName evidence="16 18">Thiamine biosynthesis protein ThiI</fullName>
    </alternativeName>
    <alternativeName>
        <fullName evidence="17 18">tRNA 4-thiouridine synthase</fullName>
    </alternativeName>
</protein>
<dbReference type="GO" id="GO:0002937">
    <property type="term" value="P:tRNA 4-thiouridine biosynthesis"/>
    <property type="evidence" value="ECO:0007669"/>
    <property type="project" value="TreeGrafter"/>
</dbReference>
<dbReference type="AlphaFoldDB" id="I4EMI7"/>
<dbReference type="Proteomes" id="UP000004221">
    <property type="component" value="Unassembled WGS sequence"/>
</dbReference>
<dbReference type="GO" id="GO:0052837">
    <property type="term" value="P:thiazole biosynthetic process"/>
    <property type="evidence" value="ECO:0007669"/>
    <property type="project" value="TreeGrafter"/>
</dbReference>
<sequence>MGSAPAARPVVVARVHEVALKGRNRPWFMRVLVKNIAFALRDRGVSGFKVRSGRILMSLDDIASWPPVRDCLRSVFGIANFSLTLESGLSMASIQSTVAALLGVDGPPTGSFRVRAKRSDKQYPLTSPEIEREIGAFIRERTGAPVNLTTADRTYQVEILHERAYVSGETIRGAGGLPVGVSGRVVVLMSGGFDSPVAAYRMMKRGCELTLVHCHAYPFVRSASIEKVVELARHLGRYQPGLRLICVPVGDAQRRIALATEPEIRVVLYRRLMLRIATALAEEENAGGLVTGDSLGQVGSQTLDNLRAVGAVTELPLLRPLIGSDKDEIIAEAQRIGTEPISRVPDDDCCTVFVPRHPTTHATIAQAEAAESPLDIPALVADALARRTSYDGDPAAWDPIDVLGSLIA</sequence>
<evidence type="ECO:0000256" key="1">
    <source>
        <dbReference type="ARBA" id="ARBA00004496"/>
    </source>
</evidence>
<evidence type="ECO:0000256" key="3">
    <source>
        <dbReference type="ARBA" id="ARBA00022555"/>
    </source>
</evidence>
<dbReference type="PANTHER" id="PTHR43209">
    <property type="entry name" value="TRNA SULFURTRANSFERASE"/>
    <property type="match status" value="1"/>
</dbReference>
<dbReference type="SMART" id="SM00981">
    <property type="entry name" value="THUMP"/>
    <property type="match status" value="1"/>
</dbReference>
<dbReference type="GO" id="GO:0004810">
    <property type="term" value="F:CCA tRNA nucleotidyltransferase activity"/>
    <property type="evidence" value="ECO:0007669"/>
    <property type="project" value="InterPro"/>
</dbReference>
<dbReference type="PANTHER" id="PTHR43209:SF1">
    <property type="entry name" value="TRNA SULFURTRANSFERASE"/>
    <property type="match status" value="1"/>
</dbReference>
<comment type="subcellular location">
    <subcellularLocation>
        <location evidence="1 18">Cytoplasm</location>
    </subcellularLocation>
</comment>
<dbReference type="InterPro" id="IPR049961">
    <property type="entry name" value="ThiI_N"/>
</dbReference>
<feature type="domain" description="THUMP" evidence="19">
    <location>
        <begin position="66"/>
        <end position="170"/>
    </location>
</feature>
<dbReference type="EC" id="2.8.1.4" evidence="13 18"/>
<comment type="pathway">
    <text evidence="18">Cofactor biosynthesis; thiamine diphosphate biosynthesis.</text>
</comment>
<dbReference type="GO" id="GO:0140741">
    <property type="term" value="F:tRNA-uracil-4 sulfurtransferase activity"/>
    <property type="evidence" value="ECO:0007669"/>
    <property type="project" value="UniProtKB-EC"/>
</dbReference>
<dbReference type="InterPro" id="IPR050102">
    <property type="entry name" value="tRNA_sulfurtransferase_ThiI"/>
</dbReference>
<evidence type="ECO:0000256" key="17">
    <source>
        <dbReference type="ARBA" id="ARBA00080570"/>
    </source>
</evidence>
<evidence type="ECO:0000256" key="6">
    <source>
        <dbReference type="ARBA" id="ARBA00022840"/>
    </source>
</evidence>
<feature type="binding site" evidence="18">
    <location>
        <position position="292"/>
    </location>
    <ligand>
        <name>ATP</name>
        <dbReference type="ChEBI" id="CHEBI:30616"/>
    </ligand>
</feature>
<keyword evidence="4 18" id="KW-0808">Transferase</keyword>
<feature type="binding site" evidence="18">
    <location>
        <position position="301"/>
    </location>
    <ligand>
        <name>ATP</name>
        <dbReference type="ChEBI" id="CHEBI:30616"/>
    </ligand>
</feature>
<keyword evidence="5 18" id="KW-0547">Nucleotide-binding</keyword>
<proteinExistence type="inferred from homology"/>
<keyword evidence="21" id="KW-1185">Reference proteome</keyword>
<dbReference type="PROSITE" id="PS51165">
    <property type="entry name" value="THUMP"/>
    <property type="match status" value="1"/>
</dbReference>
<evidence type="ECO:0000256" key="2">
    <source>
        <dbReference type="ARBA" id="ARBA00022490"/>
    </source>
</evidence>
<reference evidence="20 21" key="1">
    <citation type="journal article" date="2012" name="ISME J.">
        <title>Nitrification expanded: discovery, physiology and genomics of a nitrite-oxidizing bacterium from the phylum Chloroflexi.</title>
        <authorList>
            <person name="Sorokin D.Y."/>
            <person name="Lucker S."/>
            <person name="Vejmelkova D."/>
            <person name="Kostrikina N.A."/>
            <person name="Kleerebezem R."/>
            <person name="Rijpstra W.I."/>
            <person name="Damste J.S."/>
            <person name="Le Paslier D."/>
            <person name="Muyzer G."/>
            <person name="Wagner M."/>
            <person name="van Loosdrecht M.C."/>
            <person name="Daims H."/>
        </authorList>
    </citation>
    <scope>NUCLEOTIDE SEQUENCE [LARGE SCALE GENOMIC DNA]</scope>
    <source>
        <strain evidence="21">none</strain>
    </source>
</reference>
<dbReference type="NCBIfam" id="TIGR00342">
    <property type="entry name" value="tRNA uracil 4-sulfurtransferase ThiI"/>
    <property type="match status" value="1"/>
</dbReference>
<evidence type="ECO:0000256" key="9">
    <source>
        <dbReference type="ARBA" id="ARBA00050570"/>
    </source>
</evidence>
<dbReference type="InterPro" id="IPR049962">
    <property type="entry name" value="THUMP_ThiI"/>
</dbReference>
<dbReference type="SUPFAM" id="SSF143437">
    <property type="entry name" value="THUMP domain-like"/>
    <property type="match status" value="1"/>
</dbReference>
<comment type="caution">
    <text evidence="20">The sequence shown here is derived from an EMBL/GenBank/DDBJ whole genome shotgun (WGS) entry which is preliminary data.</text>
</comment>
<dbReference type="GO" id="GO:0005524">
    <property type="term" value="F:ATP binding"/>
    <property type="evidence" value="ECO:0007669"/>
    <property type="project" value="UniProtKB-UniRule"/>
</dbReference>
<comment type="function">
    <text evidence="11 18">Catalyzes the ATP-dependent transfer of a sulfur to tRNA to produce 4-thiouridine in position 8 of tRNAs, which functions as a near-UV photosensor. Also catalyzes the transfer of sulfur to the sulfur carrier protein ThiS, forming ThiS-thiocarboxylate. This is a step in the synthesis of thiazole, in the thiamine biosynthesis pathway. The sulfur is donated as persulfide by IscS.</text>
</comment>
<accession>I4EMI7</accession>
<comment type="catalytic activity">
    <reaction evidence="10 18">
        <text>[ThiS sulfur-carrier protein]-C-terminal Gly-Gly-AMP + S-sulfanyl-L-cysteinyl-[cysteine desulfurase] + AH2 = [ThiS sulfur-carrier protein]-C-terminal-Gly-aminoethanethioate + L-cysteinyl-[cysteine desulfurase] + A + AMP + 2 H(+)</text>
        <dbReference type="Rhea" id="RHEA:43340"/>
        <dbReference type="Rhea" id="RHEA-COMP:12157"/>
        <dbReference type="Rhea" id="RHEA-COMP:12158"/>
        <dbReference type="Rhea" id="RHEA-COMP:12910"/>
        <dbReference type="Rhea" id="RHEA-COMP:19908"/>
        <dbReference type="ChEBI" id="CHEBI:13193"/>
        <dbReference type="ChEBI" id="CHEBI:15378"/>
        <dbReference type="ChEBI" id="CHEBI:17499"/>
        <dbReference type="ChEBI" id="CHEBI:29950"/>
        <dbReference type="ChEBI" id="CHEBI:61963"/>
        <dbReference type="ChEBI" id="CHEBI:90618"/>
        <dbReference type="ChEBI" id="CHEBI:232372"/>
        <dbReference type="ChEBI" id="CHEBI:456215"/>
    </reaction>
</comment>
<evidence type="ECO:0000256" key="15">
    <source>
        <dbReference type="ARBA" id="ARBA00075337"/>
    </source>
</evidence>
<dbReference type="HAMAP" id="MF_00021">
    <property type="entry name" value="ThiI"/>
    <property type="match status" value="1"/>
</dbReference>
<dbReference type="Pfam" id="PF02926">
    <property type="entry name" value="THUMP"/>
    <property type="match status" value="1"/>
</dbReference>
<dbReference type="Gene3D" id="3.40.50.620">
    <property type="entry name" value="HUPs"/>
    <property type="match status" value="1"/>
</dbReference>
<evidence type="ECO:0000259" key="19">
    <source>
        <dbReference type="PROSITE" id="PS51165"/>
    </source>
</evidence>